<comment type="subcellular location">
    <subcellularLocation>
        <location evidence="12">Cytoplasm</location>
    </subcellularLocation>
    <text evidence="12">About half TF is bound to the ribosome near the polypeptide exit tunnel while the other half is free in the cytoplasm.</text>
</comment>
<evidence type="ECO:0000259" key="17">
    <source>
        <dbReference type="PROSITE" id="PS50059"/>
    </source>
</evidence>
<comment type="similarity">
    <text evidence="2 12 14">Belongs to the FKBP-type PPIase family. Tig subfamily.</text>
</comment>
<protein>
    <recommendedName>
        <fullName evidence="4 12">Trigger factor</fullName>
        <shortName evidence="12">TF</shortName>
        <ecNumber evidence="3 12">5.2.1.8</ecNumber>
    </recommendedName>
    <alternativeName>
        <fullName evidence="11 12">PPIase</fullName>
    </alternativeName>
</protein>
<comment type="domain">
    <text evidence="12">Consists of 3 domains; the N-terminus binds the ribosome, the middle domain has PPIase activity, while the C-terminus has intrinsic chaperone activity on its own.</text>
</comment>
<dbReference type="PROSITE" id="PS50059">
    <property type="entry name" value="FKBP_PPIASE"/>
    <property type="match status" value="1"/>
</dbReference>
<evidence type="ECO:0000256" key="1">
    <source>
        <dbReference type="ARBA" id="ARBA00000971"/>
    </source>
</evidence>
<evidence type="ECO:0000313" key="19">
    <source>
        <dbReference type="Proteomes" id="UP001304683"/>
    </source>
</evidence>
<feature type="domain" description="PPIase FKBP-type" evidence="17">
    <location>
        <begin position="164"/>
        <end position="244"/>
    </location>
</feature>
<dbReference type="Pfam" id="PF00254">
    <property type="entry name" value="FKBP_C"/>
    <property type="match status" value="1"/>
</dbReference>
<organism evidence="18 19">
    <name type="scientific">Thermaerobacter composti</name>
    <dbReference type="NCBI Taxonomy" id="554949"/>
    <lineage>
        <taxon>Bacteria</taxon>
        <taxon>Bacillati</taxon>
        <taxon>Bacillota</taxon>
        <taxon>Clostridia</taxon>
        <taxon>Eubacteriales</taxon>
        <taxon>Clostridiales Family XVII. Incertae Sedis</taxon>
        <taxon>Thermaerobacter</taxon>
    </lineage>
</organism>
<dbReference type="EMBL" id="CP132508">
    <property type="protein sequence ID" value="WPD18971.1"/>
    <property type="molecule type" value="Genomic_DNA"/>
</dbReference>
<feature type="coiled-coil region" evidence="15">
    <location>
        <begin position="262"/>
        <end position="355"/>
    </location>
</feature>
<evidence type="ECO:0000256" key="9">
    <source>
        <dbReference type="ARBA" id="ARBA00023306"/>
    </source>
</evidence>
<evidence type="ECO:0000256" key="3">
    <source>
        <dbReference type="ARBA" id="ARBA00013194"/>
    </source>
</evidence>
<dbReference type="InterPro" id="IPR027304">
    <property type="entry name" value="Trigger_fact/SurA_dom_sf"/>
</dbReference>
<evidence type="ECO:0000256" key="7">
    <source>
        <dbReference type="ARBA" id="ARBA00023186"/>
    </source>
</evidence>
<dbReference type="Gene3D" id="1.10.3120.10">
    <property type="entry name" value="Trigger factor, C-terminal domain"/>
    <property type="match status" value="1"/>
</dbReference>
<keyword evidence="6 12" id="KW-0697">Rotamase</keyword>
<dbReference type="EC" id="5.2.1.8" evidence="3 12"/>
<evidence type="ECO:0000256" key="5">
    <source>
        <dbReference type="ARBA" id="ARBA00022618"/>
    </source>
</evidence>
<dbReference type="Gene3D" id="3.30.70.1050">
    <property type="entry name" value="Trigger factor ribosome-binding domain"/>
    <property type="match status" value="1"/>
</dbReference>
<evidence type="ECO:0000256" key="8">
    <source>
        <dbReference type="ARBA" id="ARBA00023235"/>
    </source>
</evidence>
<keyword evidence="7 12" id="KW-0143">Chaperone</keyword>
<dbReference type="PANTHER" id="PTHR30560:SF3">
    <property type="entry name" value="TRIGGER FACTOR-LIKE PROTEIN TIG, CHLOROPLASTIC"/>
    <property type="match status" value="1"/>
</dbReference>
<dbReference type="InterPro" id="IPR037041">
    <property type="entry name" value="Trigger_fac_C_sf"/>
</dbReference>
<dbReference type="HAMAP" id="MF_00303">
    <property type="entry name" value="Trigger_factor_Tig"/>
    <property type="match status" value="1"/>
</dbReference>
<dbReference type="Pfam" id="PF05698">
    <property type="entry name" value="Trigger_C"/>
    <property type="match status" value="1"/>
</dbReference>
<dbReference type="Pfam" id="PF05697">
    <property type="entry name" value="Trigger_N"/>
    <property type="match status" value="1"/>
</dbReference>
<dbReference type="InterPro" id="IPR008880">
    <property type="entry name" value="Trigger_fac_C"/>
</dbReference>
<evidence type="ECO:0000256" key="16">
    <source>
        <dbReference type="SAM" id="MobiDB-lite"/>
    </source>
</evidence>
<evidence type="ECO:0000256" key="10">
    <source>
        <dbReference type="ARBA" id="ARBA00024849"/>
    </source>
</evidence>
<comment type="function">
    <text evidence="10 12">Involved in protein export. Acts as a chaperone by maintaining the newly synthesized protein in an open conformation. Functions as a peptidyl-prolyl cis-trans isomerase.</text>
</comment>
<evidence type="ECO:0000256" key="4">
    <source>
        <dbReference type="ARBA" id="ARBA00016902"/>
    </source>
</evidence>
<evidence type="ECO:0000256" key="11">
    <source>
        <dbReference type="ARBA" id="ARBA00029986"/>
    </source>
</evidence>
<keyword evidence="9 12" id="KW-0131">Cell cycle</keyword>
<dbReference type="Gene3D" id="3.10.50.40">
    <property type="match status" value="1"/>
</dbReference>
<dbReference type="NCBIfam" id="TIGR00115">
    <property type="entry name" value="tig"/>
    <property type="match status" value="1"/>
</dbReference>
<dbReference type="InterPro" id="IPR036611">
    <property type="entry name" value="Trigger_fac_ribosome-bd_sf"/>
</dbReference>
<dbReference type="GO" id="GO:0003755">
    <property type="term" value="F:peptidyl-prolyl cis-trans isomerase activity"/>
    <property type="evidence" value="ECO:0007669"/>
    <property type="project" value="UniProtKB-EC"/>
</dbReference>
<dbReference type="SUPFAM" id="SSF109998">
    <property type="entry name" value="Triger factor/SurA peptide-binding domain-like"/>
    <property type="match status" value="1"/>
</dbReference>
<keyword evidence="5 12" id="KW-0132">Cell division</keyword>
<evidence type="ECO:0000313" key="18">
    <source>
        <dbReference type="EMBL" id="WPD18971.1"/>
    </source>
</evidence>
<dbReference type="PANTHER" id="PTHR30560">
    <property type="entry name" value="TRIGGER FACTOR CHAPERONE AND PEPTIDYL-PROLYL CIS/TRANS ISOMERASE"/>
    <property type="match status" value="1"/>
</dbReference>
<dbReference type="InterPro" id="IPR046357">
    <property type="entry name" value="PPIase_dom_sf"/>
</dbReference>
<evidence type="ECO:0000256" key="6">
    <source>
        <dbReference type="ARBA" id="ARBA00023110"/>
    </source>
</evidence>
<dbReference type="PIRSF" id="PIRSF003095">
    <property type="entry name" value="Trigger_factor"/>
    <property type="match status" value="1"/>
</dbReference>
<dbReference type="RefSeq" id="WP_167758837.1">
    <property type="nucleotide sequence ID" value="NZ_CP132508.1"/>
</dbReference>
<dbReference type="InterPro" id="IPR001179">
    <property type="entry name" value="PPIase_FKBP_dom"/>
</dbReference>
<proteinExistence type="inferred from homology"/>
<dbReference type="InterPro" id="IPR005215">
    <property type="entry name" value="Trig_fac"/>
</dbReference>
<gene>
    <name evidence="12 18" type="primary">tig</name>
    <name evidence="18" type="ORF">Q5761_11520</name>
</gene>
<reference evidence="18 19" key="1">
    <citation type="submission" date="2023-08" db="EMBL/GenBank/DDBJ databases">
        <title>Genome sequence of Thermaerobacter compostii strain Ins1, a spore-forming filamentous bacterium isolated from a deep geothermal reservoir.</title>
        <authorList>
            <person name="Bregnard D."/>
            <person name="Gonzalez D."/>
            <person name="Junier P."/>
        </authorList>
    </citation>
    <scope>NUCLEOTIDE SEQUENCE [LARGE SCALE GENOMIC DNA]</scope>
    <source>
        <strain evidence="18 19">Ins1</strain>
    </source>
</reference>
<evidence type="ECO:0000256" key="15">
    <source>
        <dbReference type="SAM" id="Coils"/>
    </source>
</evidence>
<feature type="compositionally biased region" description="Low complexity" evidence="16">
    <location>
        <begin position="431"/>
        <end position="460"/>
    </location>
</feature>
<dbReference type="SUPFAM" id="SSF54534">
    <property type="entry name" value="FKBP-like"/>
    <property type="match status" value="1"/>
</dbReference>
<keyword evidence="8 12" id="KW-0413">Isomerase</keyword>
<accession>A0ABZ0QNA8</accession>
<name>A0ABZ0QNA8_9FIRM</name>
<evidence type="ECO:0000256" key="14">
    <source>
        <dbReference type="RuleBase" id="RU003914"/>
    </source>
</evidence>
<evidence type="ECO:0000256" key="2">
    <source>
        <dbReference type="ARBA" id="ARBA00005464"/>
    </source>
</evidence>
<keyword evidence="15" id="KW-0175">Coiled coil</keyword>
<comment type="catalytic activity">
    <reaction evidence="1 12 13">
        <text>[protein]-peptidylproline (omega=180) = [protein]-peptidylproline (omega=0)</text>
        <dbReference type="Rhea" id="RHEA:16237"/>
        <dbReference type="Rhea" id="RHEA-COMP:10747"/>
        <dbReference type="Rhea" id="RHEA-COMP:10748"/>
        <dbReference type="ChEBI" id="CHEBI:83833"/>
        <dbReference type="ChEBI" id="CHEBI:83834"/>
        <dbReference type="EC" id="5.2.1.8"/>
    </reaction>
</comment>
<evidence type="ECO:0000256" key="13">
    <source>
        <dbReference type="PROSITE-ProRule" id="PRU00277"/>
    </source>
</evidence>
<keyword evidence="12" id="KW-0963">Cytoplasm</keyword>
<evidence type="ECO:0000256" key="12">
    <source>
        <dbReference type="HAMAP-Rule" id="MF_00303"/>
    </source>
</evidence>
<feature type="region of interest" description="Disordered" evidence="16">
    <location>
        <begin position="431"/>
        <end position="480"/>
    </location>
</feature>
<dbReference type="Proteomes" id="UP001304683">
    <property type="component" value="Chromosome"/>
</dbReference>
<feature type="compositionally biased region" description="Low complexity" evidence="16">
    <location>
        <begin position="470"/>
        <end position="480"/>
    </location>
</feature>
<dbReference type="InterPro" id="IPR008881">
    <property type="entry name" value="Trigger_fac_ribosome-bd_bac"/>
</dbReference>
<sequence length="480" mass="52772">MRATVEKIENRRATLRVEVEPEAVARALDRAYRHLVRHVQIPGFRKGRAPRFLVERHLGKAALYDEALEHLLPDAYRQAVAETGIEPIDQPELEIEAFSEESGLRFKAEVEVKPDVELGDYRSVRVEVPPATVTAEDVDRELEQWRQLHATLEPAGEDAVAEKGMVAVLDLAGTLDGQPIPGGRAEDYSVELGSGRLVDGVEDRIVGMRVGEERDIPVTFPDDHPEEGLRGKTATFRVRLKELKRKQLPTLDDDFARDVAGVASLQELRERVEKQLTRLAEERVRAQVRRQVVERVVAGARLEVPETLVRRRVEERLATLEDQLRRQGDDLEGYLRSTGQTREQLEESLRRAAEDDVRTDLVLDAVAKAEGIQVTDAEVEAELRELAAALDEPLPKLRERFRRLGLMDGVVANVRRRKAVDRLVALATGQPAASEAAAGQGAATAGARAEAGAASGVAPVQAGDDVQGDAAGPTAAEAAH</sequence>
<keyword evidence="19" id="KW-1185">Reference proteome</keyword>
<dbReference type="SUPFAM" id="SSF102735">
    <property type="entry name" value="Trigger factor ribosome-binding domain"/>
    <property type="match status" value="1"/>
</dbReference>